<evidence type="ECO:0000256" key="3">
    <source>
        <dbReference type="ARBA" id="ARBA00022989"/>
    </source>
</evidence>
<comment type="subcellular location">
    <subcellularLocation>
        <location evidence="5">Endomembrane system</location>
        <topology evidence="5">Single-pass membrane protein</topology>
    </subcellularLocation>
</comment>
<evidence type="ECO:0000256" key="1">
    <source>
        <dbReference type="ARBA" id="ARBA00006410"/>
    </source>
</evidence>
<dbReference type="Proteomes" id="UP000830375">
    <property type="component" value="Unassembled WGS sequence"/>
</dbReference>
<evidence type="ECO:0000313" key="9">
    <source>
        <dbReference type="Proteomes" id="UP000830375"/>
    </source>
</evidence>
<evidence type="ECO:0000259" key="7">
    <source>
        <dbReference type="Pfam" id="PF06789"/>
    </source>
</evidence>
<dbReference type="EMBL" id="JACTAM010000007">
    <property type="protein sequence ID" value="KAI2662971.1"/>
    <property type="molecule type" value="Genomic_DNA"/>
</dbReference>
<dbReference type="PANTHER" id="PTHR31530">
    <property type="entry name" value="MAJOR INTRINSICALLY DISORDERED NOTCH2-BINDING RECEPTOR 1 MINAR1 FAMILY MEMBER"/>
    <property type="match status" value="1"/>
</dbReference>
<dbReference type="InterPro" id="IPR039706">
    <property type="entry name" value="MINAR1-like"/>
</dbReference>
<keyword evidence="4" id="KW-0472">Membrane</keyword>
<keyword evidence="2" id="KW-0812">Transmembrane</keyword>
<evidence type="ECO:0000313" key="8">
    <source>
        <dbReference type="EMBL" id="KAI2662971.1"/>
    </source>
</evidence>
<feature type="region of interest" description="Disordered" evidence="6">
    <location>
        <begin position="1"/>
        <end position="48"/>
    </location>
</feature>
<keyword evidence="3" id="KW-1133">Transmembrane helix</keyword>
<evidence type="ECO:0000256" key="2">
    <source>
        <dbReference type="ARBA" id="ARBA00022692"/>
    </source>
</evidence>
<dbReference type="Pfam" id="PF06789">
    <property type="entry name" value="MINAR1_C"/>
    <property type="match status" value="1"/>
</dbReference>
<organism evidence="8 9">
    <name type="scientific">Labeo rohita</name>
    <name type="common">Indian major carp</name>
    <name type="synonym">Cyprinus rohita</name>
    <dbReference type="NCBI Taxonomy" id="84645"/>
    <lineage>
        <taxon>Eukaryota</taxon>
        <taxon>Metazoa</taxon>
        <taxon>Chordata</taxon>
        <taxon>Craniata</taxon>
        <taxon>Vertebrata</taxon>
        <taxon>Euteleostomi</taxon>
        <taxon>Actinopterygii</taxon>
        <taxon>Neopterygii</taxon>
        <taxon>Teleostei</taxon>
        <taxon>Ostariophysi</taxon>
        <taxon>Cypriniformes</taxon>
        <taxon>Cyprinidae</taxon>
        <taxon>Labeoninae</taxon>
        <taxon>Labeonini</taxon>
        <taxon>Labeo</taxon>
    </lineage>
</organism>
<evidence type="ECO:0000256" key="5">
    <source>
        <dbReference type="ARBA" id="ARBA00037847"/>
    </source>
</evidence>
<accession>A0ABQ8MK69</accession>
<protein>
    <submittedName>
        <fullName evidence="8">Major intrinsically disordered Notch2-binding receptor 1</fullName>
    </submittedName>
</protein>
<feature type="domain" description="Major intrinsically disordered Notch2-binding receptor 1-like C-terminal" evidence="7">
    <location>
        <begin position="28"/>
        <end position="115"/>
    </location>
</feature>
<keyword evidence="8" id="KW-0675">Receptor</keyword>
<sequence length="133" mass="14895">MHPTFSSDQQKRYEASPSVTFPPISPLQTDRQYDAHQAHRSSKPPKDSYLVEQVFSPHHFPPAIKSHVKGSPLYTDLRLTGLADGKRSQPSWTIEEYKRNSGDKNKLSALDLQVRGDLAVIAALPILSIFTVL</sequence>
<evidence type="ECO:0000256" key="4">
    <source>
        <dbReference type="ARBA" id="ARBA00023136"/>
    </source>
</evidence>
<evidence type="ECO:0000256" key="6">
    <source>
        <dbReference type="SAM" id="MobiDB-lite"/>
    </source>
</evidence>
<name>A0ABQ8MK69_LABRO</name>
<gene>
    <name evidence="8" type="ORF">H4Q32_001970</name>
</gene>
<comment type="caution">
    <text evidence="8">The sequence shown here is derived from an EMBL/GenBank/DDBJ whole genome shotgun (WGS) entry which is preliminary data.</text>
</comment>
<dbReference type="InterPro" id="IPR009626">
    <property type="entry name" value="MINAR1-like_C"/>
</dbReference>
<keyword evidence="9" id="KW-1185">Reference proteome</keyword>
<reference evidence="8 9" key="1">
    <citation type="submission" date="2022-01" db="EMBL/GenBank/DDBJ databases">
        <title>A high-quality chromosome-level genome assembly of rohu carp, Labeo rohita.</title>
        <authorList>
            <person name="Arick M.A. II"/>
            <person name="Hsu C.-Y."/>
            <person name="Magbanua Z."/>
            <person name="Pechanova O."/>
            <person name="Grover C."/>
            <person name="Miller E."/>
            <person name="Thrash A."/>
            <person name="Ezzel L."/>
            <person name="Alam S."/>
            <person name="Benzie J."/>
            <person name="Hamilton M."/>
            <person name="Karsi A."/>
            <person name="Lawrence M.L."/>
            <person name="Peterson D.G."/>
        </authorList>
    </citation>
    <scope>NUCLEOTIDE SEQUENCE [LARGE SCALE GENOMIC DNA]</scope>
    <source>
        <strain evidence="9">BAU-BD-2019</strain>
        <tissue evidence="8">Blood</tissue>
    </source>
</reference>
<dbReference type="PANTHER" id="PTHR31530:SF2">
    <property type="entry name" value="MAJOR INTRINSICALLY DISORDERED NOTCH2-BINDING RECEPTOR 1"/>
    <property type="match status" value="1"/>
</dbReference>
<proteinExistence type="inferred from homology"/>
<comment type="similarity">
    <text evidence="1">Belongs to the MINAR family.</text>
</comment>